<evidence type="ECO:0000259" key="5">
    <source>
        <dbReference type="PROSITE" id="PS50893"/>
    </source>
</evidence>
<dbReference type="CDD" id="cd03257">
    <property type="entry name" value="ABC_NikE_OppD_transporters"/>
    <property type="match status" value="1"/>
</dbReference>
<dbReference type="InterPro" id="IPR003593">
    <property type="entry name" value="AAA+_ATPase"/>
</dbReference>
<evidence type="ECO:0000256" key="2">
    <source>
        <dbReference type="ARBA" id="ARBA00022448"/>
    </source>
</evidence>
<dbReference type="GO" id="GO:0005524">
    <property type="term" value="F:ATP binding"/>
    <property type="evidence" value="ECO:0007669"/>
    <property type="project" value="UniProtKB-KW"/>
</dbReference>
<dbReference type="SMART" id="SM00382">
    <property type="entry name" value="AAA"/>
    <property type="match status" value="1"/>
</dbReference>
<comment type="similarity">
    <text evidence="1">Belongs to the ABC transporter superfamily.</text>
</comment>
<dbReference type="PROSITE" id="PS00211">
    <property type="entry name" value="ABC_TRANSPORTER_1"/>
    <property type="match status" value="1"/>
</dbReference>
<dbReference type="RefSeq" id="WP_092161045.1">
    <property type="nucleotide sequence ID" value="NZ_FNGA01000003.1"/>
</dbReference>
<evidence type="ECO:0000256" key="1">
    <source>
        <dbReference type="ARBA" id="ARBA00005417"/>
    </source>
</evidence>
<dbReference type="Gene3D" id="3.40.50.300">
    <property type="entry name" value="P-loop containing nucleotide triphosphate hydrolases"/>
    <property type="match status" value="1"/>
</dbReference>
<evidence type="ECO:0000313" key="6">
    <source>
        <dbReference type="EMBL" id="SDL13540.1"/>
    </source>
</evidence>
<evidence type="ECO:0000313" key="7">
    <source>
        <dbReference type="Proteomes" id="UP000199053"/>
    </source>
</evidence>
<name>A0A1G9HKP3_9BACT</name>
<keyword evidence="4 6" id="KW-0067">ATP-binding</keyword>
<dbReference type="InterPro" id="IPR003439">
    <property type="entry name" value="ABC_transporter-like_ATP-bd"/>
</dbReference>
<dbReference type="STRING" id="246191.SAMN05660337_2210"/>
<dbReference type="NCBIfam" id="NF008453">
    <property type="entry name" value="PRK11308.1"/>
    <property type="match status" value="1"/>
</dbReference>
<dbReference type="Pfam" id="PF08352">
    <property type="entry name" value="oligo_HPY"/>
    <property type="match status" value="1"/>
</dbReference>
<dbReference type="SUPFAM" id="SSF52540">
    <property type="entry name" value="P-loop containing nucleoside triphosphate hydrolases"/>
    <property type="match status" value="1"/>
</dbReference>
<dbReference type="NCBIfam" id="TIGR01727">
    <property type="entry name" value="oligo_HPY"/>
    <property type="match status" value="1"/>
</dbReference>
<evidence type="ECO:0000256" key="3">
    <source>
        <dbReference type="ARBA" id="ARBA00022741"/>
    </source>
</evidence>
<reference evidence="7" key="1">
    <citation type="submission" date="2016-10" db="EMBL/GenBank/DDBJ databases">
        <authorList>
            <person name="Varghese N."/>
            <person name="Submissions S."/>
        </authorList>
    </citation>
    <scope>NUCLEOTIDE SEQUENCE [LARGE SCALE GENOMIC DNA]</scope>
    <source>
        <strain evidence="7">DSM 16995</strain>
    </source>
</reference>
<accession>A0A1G9HKP3</accession>
<dbReference type="AlphaFoldDB" id="A0A1G9HKP3"/>
<protein>
    <submittedName>
        <fullName evidence="6">Oligopeptide transport system ATP-binding protein</fullName>
    </submittedName>
</protein>
<evidence type="ECO:0000256" key="4">
    <source>
        <dbReference type="ARBA" id="ARBA00022840"/>
    </source>
</evidence>
<dbReference type="EMBL" id="FNGA01000003">
    <property type="protein sequence ID" value="SDL13540.1"/>
    <property type="molecule type" value="Genomic_DNA"/>
</dbReference>
<dbReference type="Proteomes" id="UP000199053">
    <property type="component" value="Unassembled WGS sequence"/>
</dbReference>
<dbReference type="GO" id="GO:0015833">
    <property type="term" value="P:peptide transport"/>
    <property type="evidence" value="ECO:0007669"/>
    <property type="project" value="InterPro"/>
</dbReference>
<proteinExistence type="inferred from homology"/>
<dbReference type="InterPro" id="IPR050319">
    <property type="entry name" value="ABC_transp_ATP-bind"/>
</dbReference>
<dbReference type="Pfam" id="PF00005">
    <property type="entry name" value="ABC_tran"/>
    <property type="match status" value="1"/>
</dbReference>
<dbReference type="PROSITE" id="PS50893">
    <property type="entry name" value="ABC_TRANSPORTER_2"/>
    <property type="match status" value="1"/>
</dbReference>
<dbReference type="FunFam" id="3.40.50.300:FF:000016">
    <property type="entry name" value="Oligopeptide ABC transporter ATP-binding component"/>
    <property type="match status" value="1"/>
</dbReference>
<keyword evidence="7" id="KW-1185">Reference proteome</keyword>
<dbReference type="InterPro" id="IPR027417">
    <property type="entry name" value="P-loop_NTPase"/>
</dbReference>
<dbReference type="PANTHER" id="PTHR43776:SF7">
    <property type="entry name" value="D,D-DIPEPTIDE TRANSPORT ATP-BINDING PROTEIN DDPF-RELATED"/>
    <property type="match status" value="1"/>
</dbReference>
<dbReference type="OrthoDB" id="9809450at2"/>
<organism evidence="6 7">
    <name type="scientific">Maridesulfovibrio ferrireducens</name>
    <dbReference type="NCBI Taxonomy" id="246191"/>
    <lineage>
        <taxon>Bacteria</taxon>
        <taxon>Pseudomonadati</taxon>
        <taxon>Thermodesulfobacteriota</taxon>
        <taxon>Desulfovibrionia</taxon>
        <taxon>Desulfovibrionales</taxon>
        <taxon>Desulfovibrionaceae</taxon>
        <taxon>Maridesulfovibrio</taxon>
    </lineage>
</organism>
<feature type="domain" description="ABC transporter" evidence="5">
    <location>
        <begin position="6"/>
        <end position="253"/>
    </location>
</feature>
<dbReference type="InterPro" id="IPR013563">
    <property type="entry name" value="Oligopep_ABC_C"/>
</dbReference>
<gene>
    <name evidence="6" type="ORF">SAMN05660337_2210</name>
</gene>
<sequence>MTTNILEIKNIKRHYPVSSGILSLSKATIKAVNDISLEVRNGETLGLVGESGCGKSTLARLLTGLESPDSGTIFFKGKAFKDWDSSKIGTMMQMVFQDPYSSLNPRQKVGNIISEGMRINKTGTRLEISKRVEELLVQVGMRPEHAKRYPHEFSGGQRQRIAIARAIAMNPDLIICDEPVSALDVSVQAQVLNLLKKIQTEFALSYVFISHDLSVVSHISDRVAVMYLGKLMEISPTEELYHNPLHPYTQILLEAVPIPDPTIQTADVSIPGDMPSPISPPPGCPFHPRCPKAMDICKETPPMRKEIKKDHTVFCHLY</sequence>
<keyword evidence="3" id="KW-0547">Nucleotide-binding</keyword>
<keyword evidence="2" id="KW-0813">Transport</keyword>
<dbReference type="PANTHER" id="PTHR43776">
    <property type="entry name" value="TRANSPORT ATP-BINDING PROTEIN"/>
    <property type="match status" value="1"/>
</dbReference>
<dbReference type="GO" id="GO:0055085">
    <property type="term" value="P:transmembrane transport"/>
    <property type="evidence" value="ECO:0007669"/>
    <property type="project" value="UniProtKB-ARBA"/>
</dbReference>
<dbReference type="GO" id="GO:0016887">
    <property type="term" value="F:ATP hydrolysis activity"/>
    <property type="evidence" value="ECO:0007669"/>
    <property type="project" value="InterPro"/>
</dbReference>
<dbReference type="InterPro" id="IPR017871">
    <property type="entry name" value="ABC_transporter-like_CS"/>
</dbReference>